<keyword evidence="6" id="KW-0808">Transferase</keyword>
<evidence type="ECO:0000256" key="3">
    <source>
        <dbReference type="ARBA" id="ARBA00004236"/>
    </source>
</evidence>
<sequence>MSARRRTRPTLLAPARLALGWVLALLLPVALTAGFSVVDSDRVALAQEVMLFLAGVVAVALVGGLWPAVATAVVSNLCLNWFFTQPVGRLHVSEPENALALAVFVVVAVAVASVVDLAARRTAQAARARAEASALAALARSVLSGEDTAQAVVERVAETFPVAHARLEERDDEGAPWHAVAAADGPQEPPAGGGARRAGVDAETEVRIDPLRRLLLRGRPLSAADRQAVEAFGAQAGIVLEHRRLRERAEQAHALELAEATRTALLAAVSHDLRTPLAATRAAVDGLAAHDVDLHPDDREALVGTIAESTTRLERLIGNLLDISRLQTGAVHPVLRPTSLEEVVPLAVEPWLDAIALDVPEDLPLVHTDAGLLERVVANLVSNAVRHAPDGAPALVTASASADRVELRVVDTGPGVPRARRQTMFEPFQRLDDTGADGLGLGLAVAAGLSRAIGAELVARDTPGGGLTMALSVPRAAATEAPRAADGRDGIDL</sequence>
<evidence type="ECO:0000256" key="13">
    <source>
        <dbReference type="ARBA" id="ARBA00023136"/>
    </source>
</evidence>
<dbReference type="HOGENOM" id="CLU_000445_89_5_11"/>
<keyword evidence="10" id="KW-0067">ATP-binding</keyword>
<dbReference type="InterPro" id="IPR003661">
    <property type="entry name" value="HisK_dim/P_dom"/>
</dbReference>
<dbReference type="SMART" id="SM00387">
    <property type="entry name" value="HATPase_c"/>
    <property type="match status" value="1"/>
</dbReference>
<dbReference type="SUPFAM" id="SSF47384">
    <property type="entry name" value="Homodimeric domain of signal transducing histidine kinase"/>
    <property type="match status" value="1"/>
</dbReference>
<keyword evidence="11 15" id="KW-1133">Transmembrane helix</keyword>
<dbReference type="InterPro" id="IPR036890">
    <property type="entry name" value="HATPase_C_sf"/>
</dbReference>
<feature type="transmembrane region" description="Helical" evidence="15">
    <location>
        <begin position="18"/>
        <end position="38"/>
    </location>
</feature>
<reference evidence="17 18" key="1">
    <citation type="submission" date="2011-05" db="EMBL/GenBank/DDBJ databases">
        <title>Complete sequence of Isoptericola variabilis 225.</title>
        <authorList>
            <consortium name="US DOE Joint Genome Institute"/>
            <person name="Lucas S."/>
            <person name="Han J."/>
            <person name="Lapidus A."/>
            <person name="Cheng J.-F."/>
            <person name="Goodwin L."/>
            <person name="Pitluck S."/>
            <person name="Peters L."/>
            <person name="Mikhailova N."/>
            <person name="Zeytun A."/>
            <person name="Han C."/>
            <person name="Tapia R."/>
            <person name="Land M."/>
            <person name="Hauser L."/>
            <person name="Kyrpides N."/>
            <person name="Ivanova N."/>
            <person name="Pagani I."/>
            <person name="Siebers A."/>
            <person name="Allgaier M."/>
            <person name="Thelen M."/>
            <person name="Hugenholtz P."/>
            <person name="Gladden J."/>
            <person name="Woyke T."/>
        </authorList>
    </citation>
    <scope>NUCLEOTIDE SEQUENCE [LARGE SCALE GENOMIC DNA]</scope>
    <source>
        <strain evidence="18">225</strain>
    </source>
</reference>
<evidence type="ECO:0000256" key="9">
    <source>
        <dbReference type="ARBA" id="ARBA00022777"/>
    </source>
</evidence>
<proteinExistence type="predicted"/>
<keyword evidence="12" id="KW-0902">Two-component regulatory system</keyword>
<comment type="subcellular location">
    <subcellularLocation>
        <location evidence="3">Cell membrane</location>
    </subcellularLocation>
    <subcellularLocation>
        <location evidence="2">Membrane</location>
        <topology evidence="2">Multi-pass membrane protein</topology>
    </subcellularLocation>
</comment>
<keyword evidence="9 17" id="KW-0418">Kinase</keyword>
<protein>
    <recommendedName>
        <fullName evidence="4">histidine kinase</fullName>
        <ecNumber evidence="4">2.7.13.3</ecNumber>
    </recommendedName>
</protein>
<dbReference type="Pfam" id="PF02518">
    <property type="entry name" value="HATPase_c"/>
    <property type="match status" value="1"/>
</dbReference>
<dbReference type="GO" id="GO:0005524">
    <property type="term" value="F:ATP binding"/>
    <property type="evidence" value="ECO:0007669"/>
    <property type="project" value="UniProtKB-KW"/>
</dbReference>
<dbReference type="EC" id="2.7.13.3" evidence="4"/>
<feature type="domain" description="Histidine kinase" evidence="16">
    <location>
        <begin position="268"/>
        <end position="477"/>
    </location>
</feature>
<dbReference type="CDD" id="cd00082">
    <property type="entry name" value="HisKA"/>
    <property type="match status" value="1"/>
</dbReference>
<dbReference type="eggNOG" id="COG2205">
    <property type="taxonomic scope" value="Bacteria"/>
</dbReference>
<evidence type="ECO:0000256" key="2">
    <source>
        <dbReference type="ARBA" id="ARBA00004141"/>
    </source>
</evidence>
<accession>F6FVZ1</accession>
<evidence type="ECO:0000256" key="15">
    <source>
        <dbReference type="SAM" id="Phobius"/>
    </source>
</evidence>
<dbReference type="STRING" id="743718.Isova_1711"/>
<evidence type="ECO:0000256" key="12">
    <source>
        <dbReference type="ARBA" id="ARBA00023012"/>
    </source>
</evidence>
<dbReference type="PROSITE" id="PS50109">
    <property type="entry name" value="HIS_KIN"/>
    <property type="match status" value="1"/>
</dbReference>
<name>F6FVZ1_ISOV2</name>
<keyword evidence="13 15" id="KW-0472">Membrane</keyword>
<dbReference type="Gene3D" id="1.10.287.130">
    <property type="match status" value="1"/>
</dbReference>
<evidence type="ECO:0000259" key="16">
    <source>
        <dbReference type="PROSITE" id="PS50109"/>
    </source>
</evidence>
<gene>
    <name evidence="17" type="ordered locus">Isova_1711</name>
</gene>
<evidence type="ECO:0000256" key="4">
    <source>
        <dbReference type="ARBA" id="ARBA00012438"/>
    </source>
</evidence>
<feature type="region of interest" description="Disordered" evidence="14">
    <location>
        <begin position="182"/>
        <end position="201"/>
    </location>
</feature>
<dbReference type="Gene3D" id="3.30.565.10">
    <property type="entry name" value="Histidine kinase-like ATPase, C-terminal domain"/>
    <property type="match status" value="1"/>
</dbReference>
<evidence type="ECO:0000256" key="10">
    <source>
        <dbReference type="ARBA" id="ARBA00022840"/>
    </source>
</evidence>
<evidence type="ECO:0000256" key="6">
    <source>
        <dbReference type="ARBA" id="ARBA00022679"/>
    </source>
</evidence>
<dbReference type="Gene3D" id="1.20.120.620">
    <property type="entry name" value="Backbone structure of the membrane domain of e. Coli histidine kinase receptor kdpd"/>
    <property type="match status" value="1"/>
</dbReference>
<evidence type="ECO:0000256" key="5">
    <source>
        <dbReference type="ARBA" id="ARBA00022553"/>
    </source>
</evidence>
<dbReference type="PANTHER" id="PTHR45569">
    <property type="entry name" value="SENSOR PROTEIN KDPD"/>
    <property type="match status" value="1"/>
</dbReference>
<dbReference type="InterPro" id="IPR036097">
    <property type="entry name" value="HisK_dim/P_sf"/>
</dbReference>
<organism evidence="18">
    <name type="scientific">Isoptericola variabilis (strain 225)</name>
    <dbReference type="NCBI Taxonomy" id="743718"/>
    <lineage>
        <taxon>Bacteria</taxon>
        <taxon>Bacillati</taxon>
        <taxon>Actinomycetota</taxon>
        <taxon>Actinomycetes</taxon>
        <taxon>Micrococcales</taxon>
        <taxon>Promicromonosporaceae</taxon>
        <taxon>Isoptericola</taxon>
    </lineage>
</organism>
<evidence type="ECO:0000313" key="18">
    <source>
        <dbReference type="Proteomes" id="UP000009236"/>
    </source>
</evidence>
<dbReference type="KEGG" id="iva:Isova_1711"/>
<dbReference type="SUPFAM" id="SSF55874">
    <property type="entry name" value="ATPase domain of HSP90 chaperone/DNA topoisomerase II/histidine kinase"/>
    <property type="match status" value="1"/>
</dbReference>
<evidence type="ECO:0000256" key="14">
    <source>
        <dbReference type="SAM" id="MobiDB-lite"/>
    </source>
</evidence>
<dbReference type="Proteomes" id="UP000009236">
    <property type="component" value="Chromosome"/>
</dbReference>
<evidence type="ECO:0000313" key="17">
    <source>
        <dbReference type="EMBL" id="AEG44461.1"/>
    </source>
</evidence>
<dbReference type="InterPro" id="IPR005467">
    <property type="entry name" value="His_kinase_dom"/>
</dbReference>
<dbReference type="Pfam" id="PF00512">
    <property type="entry name" value="HisKA"/>
    <property type="match status" value="1"/>
</dbReference>
<feature type="transmembrane region" description="Helical" evidence="15">
    <location>
        <begin position="98"/>
        <end position="119"/>
    </location>
</feature>
<keyword evidence="8" id="KW-0547">Nucleotide-binding</keyword>
<dbReference type="PRINTS" id="PR00344">
    <property type="entry name" value="BCTRLSENSOR"/>
</dbReference>
<dbReference type="InterPro" id="IPR038318">
    <property type="entry name" value="KdpD_sf"/>
</dbReference>
<dbReference type="GO" id="GO:0005886">
    <property type="term" value="C:plasma membrane"/>
    <property type="evidence" value="ECO:0007669"/>
    <property type="project" value="UniProtKB-SubCell"/>
</dbReference>
<evidence type="ECO:0000256" key="11">
    <source>
        <dbReference type="ARBA" id="ARBA00022989"/>
    </source>
</evidence>
<keyword evidence="18" id="KW-1185">Reference proteome</keyword>
<dbReference type="InterPro" id="IPR003594">
    <property type="entry name" value="HATPase_dom"/>
</dbReference>
<dbReference type="Pfam" id="PF13493">
    <property type="entry name" value="DUF4118"/>
    <property type="match status" value="1"/>
</dbReference>
<dbReference type="RefSeq" id="WP_013838853.1">
    <property type="nucleotide sequence ID" value="NC_015588.1"/>
</dbReference>
<dbReference type="GO" id="GO:0000155">
    <property type="term" value="F:phosphorelay sensor kinase activity"/>
    <property type="evidence" value="ECO:0007669"/>
    <property type="project" value="InterPro"/>
</dbReference>
<dbReference type="InterPro" id="IPR052023">
    <property type="entry name" value="Histidine_kinase_KdpD"/>
</dbReference>
<dbReference type="EMBL" id="CP002810">
    <property type="protein sequence ID" value="AEG44461.1"/>
    <property type="molecule type" value="Genomic_DNA"/>
</dbReference>
<evidence type="ECO:0000256" key="8">
    <source>
        <dbReference type="ARBA" id="ARBA00022741"/>
    </source>
</evidence>
<dbReference type="PANTHER" id="PTHR45569:SF1">
    <property type="entry name" value="SENSOR PROTEIN KDPD"/>
    <property type="match status" value="1"/>
</dbReference>
<dbReference type="SMART" id="SM00388">
    <property type="entry name" value="HisKA"/>
    <property type="match status" value="1"/>
</dbReference>
<dbReference type="InterPro" id="IPR025201">
    <property type="entry name" value="KdpD_TM"/>
</dbReference>
<keyword evidence="5" id="KW-0597">Phosphoprotein</keyword>
<evidence type="ECO:0000256" key="7">
    <source>
        <dbReference type="ARBA" id="ARBA00022692"/>
    </source>
</evidence>
<dbReference type="InterPro" id="IPR004358">
    <property type="entry name" value="Sig_transdc_His_kin-like_C"/>
</dbReference>
<dbReference type="AlphaFoldDB" id="F6FVZ1"/>
<keyword evidence="7 15" id="KW-0812">Transmembrane</keyword>
<feature type="transmembrane region" description="Helical" evidence="15">
    <location>
        <begin position="50"/>
        <end position="83"/>
    </location>
</feature>
<comment type="catalytic activity">
    <reaction evidence="1">
        <text>ATP + protein L-histidine = ADP + protein N-phospho-L-histidine.</text>
        <dbReference type="EC" id="2.7.13.3"/>
    </reaction>
</comment>
<evidence type="ECO:0000256" key="1">
    <source>
        <dbReference type="ARBA" id="ARBA00000085"/>
    </source>
</evidence>